<reference evidence="1 2" key="1">
    <citation type="submission" date="2019-10" db="EMBL/GenBank/DDBJ databases">
        <title>Whole genome shotgun sequence of Acrocarpospora pleiomorpha NBRC 16267.</title>
        <authorList>
            <person name="Ichikawa N."/>
            <person name="Kimura A."/>
            <person name="Kitahashi Y."/>
            <person name="Komaki H."/>
            <person name="Oguchi A."/>
        </authorList>
    </citation>
    <scope>NUCLEOTIDE SEQUENCE [LARGE SCALE GENOMIC DNA]</scope>
    <source>
        <strain evidence="1 2">NBRC 16267</strain>
    </source>
</reference>
<organism evidence="1 2">
    <name type="scientific">Acrocarpospora pleiomorpha</name>
    <dbReference type="NCBI Taxonomy" id="90975"/>
    <lineage>
        <taxon>Bacteria</taxon>
        <taxon>Bacillati</taxon>
        <taxon>Actinomycetota</taxon>
        <taxon>Actinomycetes</taxon>
        <taxon>Streptosporangiales</taxon>
        <taxon>Streptosporangiaceae</taxon>
        <taxon>Acrocarpospora</taxon>
    </lineage>
</organism>
<proteinExistence type="predicted"/>
<evidence type="ECO:0000313" key="1">
    <source>
        <dbReference type="EMBL" id="GES26815.1"/>
    </source>
</evidence>
<accession>A0A5M3Y0F3</accession>
<protein>
    <submittedName>
        <fullName evidence="1">Uncharacterized protein</fullName>
    </submittedName>
</protein>
<comment type="caution">
    <text evidence="1">The sequence shown here is derived from an EMBL/GenBank/DDBJ whole genome shotgun (WGS) entry which is preliminary data.</text>
</comment>
<evidence type="ECO:0000313" key="2">
    <source>
        <dbReference type="Proteomes" id="UP000377595"/>
    </source>
</evidence>
<dbReference type="Proteomes" id="UP000377595">
    <property type="component" value="Unassembled WGS sequence"/>
</dbReference>
<keyword evidence="2" id="KW-1185">Reference proteome</keyword>
<dbReference type="EMBL" id="BLAF01000098">
    <property type="protein sequence ID" value="GES26815.1"/>
    <property type="molecule type" value="Genomic_DNA"/>
</dbReference>
<gene>
    <name evidence="1" type="ORF">Aple_097140</name>
</gene>
<sequence length="134" mass="14075">MQVIGASDLPVFDAAGVVLIEQLAKVFGTAGQSQGEIGGGELQYTAAFRGVLLGGCCLGFQGTQTVEIGDYTVKCHKVAFGVQRRIQTFHNAGMWVHQPSLPFGKISVVAIGLLSDFLQGDAPNILTPMPNGRA</sequence>
<name>A0A5M3Y0F3_9ACTN</name>
<dbReference type="AlphaFoldDB" id="A0A5M3Y0F3"/>